<protein>
    <submittedName>
        <fullName evidence="1">Uncharacterized protein</fullName>
    </submittedName>
</protein>
<evidence type="ECO:0000313" key="1">
    <source>
        <dbReference type="EMBL" id="GKX65893.1"/>
    </source>
</evidence>
<comment type="caution">
    <text evidence="1">The sequence shown here is derived from an EMBL/GenBank/DDBJ whole genome shotgun (WGS) entry which is preliminary data.</text>
</comment>
<accession>A0ACB5RA47</accession>
<sequence>MQIPGGWTVHDTISAEDLEMFNNIVKGLVGVKYEPIKVATQLVNGTNYCFICKSVLISQDLREGIAKVSIYKPLQGDAVLTGIESIV</sequence>
<reference evidence="1" key="1">
    <citation type="journal article" date="2025" name="Int. J. Syst. Evol. Microbiol.">
        <title>Inconstantimicrobium mannanitabidum sp. nov., a novel member of the family Clostridiaceae isolated from anoxic soil under the treatment of reductive soil disinfestation.</title>
        <authorList>
            <person name="Ueki A."/>
            <person name="Tonouchi A."/>
            <person name="Honma S."/>
            <person name="Kaku N."/>
            <person name="Ueki K."/>
        </authorList>
    </citation>
    <scope>NUCLEOTIDE SEQUENCE</scope>
    <source>
        <strain evidence="1">TW13</strain>
    </source>
</reference>
<evidence type="ECO:0000313" key="2">
    <source>
        <dbReference type="Proteomes" id="UP001058074"/>
    </source>
</evidence>
<gene>
    <name evidence="1" type="ORF">rsdtw13_11510</name>
</gene>
<name>A0ACB5RA47_9CLOT</name>
<keyword evidence="2" id="KW-1185">Reference proteome</keyword>
<organism evidence="1 2">
    <name type="scientific">Inconstantimicrobium mannanitabidum</name>
    <dbReference type="NCBI Taxonomy" id="1604901"/>
    <lineage>
        <taxon>Bacteria</taxon>
        <taxon>Bacillati</taxon>
        <taxon>Bacillota</taxon>
        <taxon>Clostridia</taxon>
        <taxon>Eubacteriales</taxon>
        <taxon>Clostridiaceae</taxon>
        <taxon>Inconstantimicrobium</taxon>
    </lineage>
</organism>
<dbReference type="EMBL" id="BROD01000001">
    <property type="protein sequence ID" value="GKX65893.1"/>
    <property type="molecule type" value="Genomic_DNA"/>
</dbReference>
<dbReference type="Proteomes" id="UP001058074">
    <property type="component" value="Unassembled WGS sequence"/>
</dbReference>
<proteinExistence type="predicted"/>